<reference evidence="1" key="1">
    <citation type="submission" date="2019-05" db="EMBL/GenBank/DDBJ databases">
        <authorList>
            <person name="Piombo E."/>
        </authorList>
    </citation>
    <scope>NUCLEOTIDE SEQUENCE</scope>
    <source>
        <strain evidence="1">C2S</strain>
    </source>
</reference>
<sequence length="401" mass="46042">MEISTQRDCFPLLKLPNEILRMIVEKASERARAPTNSYRNENEAVLPYYDDLISLALVCSRLNATATEALYSCICIYADEYRDTDRRAARLSTCRPVSLLHRTLRENVQLRRYCNRFIFVHRRNRQTGDPVEPEFLSPPLGLGEPHQMSIPWPKTFASIILDCTNWLFNTRVLTISGHAFGTWLPELDITYRLLSCGRMSMSRLECIEILNDISYHRDVLTLYDIQLALSGGFLNLKHLTIRHRVRKPSNPRRSNAPGSLATYNPCSGFSLSSLTLINSADHPDLVRNFVKWLKDLKHFTLRWDSGFRFGSRRDPQWSLALVGDILKPHRDSIKSIKLGMMSQPGLGDFDASDFPNLETLTMHHRDLRGIVISTCQQLQAARLHDVVVTTDDIEEEMFYNA</sequence>
<organism evidence="1 2">
    <name type="scientific">Fusarium fujikuroi</name>
    <name type="common">Bakanae and foot rot disease fungus</name>
    <name type="synonym">Gibberella fujikuroi</name>
    <dbReference type="NCBI Taxonomy" id="5127"/>
    <lineage>
        <taxon>Eukaryota</taxon>
        <taxon>Fungi</taxon>
        <taxon>Dikarya</taxon>
        <taxon>Ascomycota</taxon>
        <taxon>Pezizomycotina</taxon>
        <taxon>Sordariomycetes</taxon>
        <taxon>Hypocreomycetidae</taxon>
        <taxon>Hypocreales</taxon>
        <taxon>Nectriaceae</taxon>
        <taxon>Fusarium</taxon>
        <taxon>Fusarium fujikuroi species complex</taxon>
    </lineage>
</organism>
<gene>
    <name evidence="1" type="ORF">C2S_9690</name>
</gene>
<comment type="caution">
    <text evidence="1">The sequence shown here is derived from an EMBL/GenBank/DDBJ whole genome shotgun (WGS) entry which is preliminary data.</text>
</comment>
<proteinExistence type="predicted"/>
<dbReference type="EMBL" id="CABFJX010000376">
    <property type="protein sequence ID" value="VTT75018.1"/>
    <property type="molecule type" value="Genomic_DNA"/>
</dbReference>
<accession>A0A0I9ZIZ3</accession>
<dbReference type="Proteomes" id="UP000760494">
    <property type="component" value="Unassembled WGS sequence"/>
</dbReference>
<name>A0A0I9ZIZ3_FUSFU</name>
<dbReference type="AlphaFoldDB" id="A0A0I9ZIZ3"/>
<evidence type="ECO:0000313" key="1">
    <source>
        <dbReference type="EMBL" id="VTT75018.1"/>
    </source>
</evidence>
<evidence type="ECO:0000313" key="2">
    <source>
        <dbReference type="Proteomes" id="UP000760494"/>
    </source>
</evidence>
<protein>
    <submittedName>
        <fullName evidence="1">Uncharacterized protein</fullName>
    </submittedName>
</protein>